<dbReference type="PROSITE" id="PS00086">
    <property type="entry name" value="CYTOCHROME_P450"/>
    <property type="match status" value="1"/>
</dbReference>
<organism evidence="9 10">
    <name type="scientific">Diaporthe eres</name>
    <name type="common">Phomopsis oblonga</name>
    <dbReference type="NCBI Taxonomy" id="83184"/>
    <lineage>
        <taxon>Eukaryota</taxon>
        <taxon>Fungi</taxon>
        <taxon>Dikarya</taxon>
        <taxon>Ascomycota</taxon>
        <taxon>Pezizomycotina</taxon>
        <taxon>Sordariomycetes</taxon>
        <taxon>Sordariomycetidae</taxon>
        <taxon>Diaporthales</taxon>
        <taxon>Diaporthaceae</taxon>
        <taxon>Diaporthe</taxon>
        <taxon>Diaporthe eres species complex</taxon>
    </lineage>
</organism>
<dbReference type="InterPro" id="IPR036396">
    <property type="entry name" value="Cyt_P450_sf"/>
</dbReference>
<keyword evidence="6 8" id="KW-0408">Iron</keyword>
<dbReference type="Gene3D" id="1.10.630.10">
    <property type="entry name" value="Cytochrome P450"/>
    <property type="match status" value="1"/>
</dbReference>
<comment type="similarity">
    <text evidence="2 8">Belongs to the cytochrome P450 family.</text>
</comment>
<evidence type="ECO:0000313" key="10">
    <source>
        <dbReference type="Proteomes" id="UP001430848"/>
    </source>
</evidence>
<evidence type="ECO:0000256" key="7">
    <source>
        <dbReference type="ARBA" id="ARBA00023033"/>
    </source>
</evidence>
<dbReference type="Pfam" id="PF00067">
    <property type="entry name" value="p450"/>
    <property type="match status" value="1"/>
</dbReference>
<dbReference type="SUPFAM" id="SSF48264">
    <property type="entry name" value="Cytochrome P450"/>
    <property type="match status" value="1"/>
</dbReference>
<sequence>MEQRWIVLLGIALAMLGRALYLRLTRLPLPPGPPALPILGNILSMPKEHSFKQFHAWRQQYGPIFRLIAGKDTIIVLGDHATTHELLNKRSLNYSDRPRLPMASELLYKGDHMLVRRYDDKYRAHRRNLGQLFTRRASAAVTPLVDMESIASLRQLLAFVEGSREARRAARAYVRHVHDQRPLFDAYCALVMALHRFTASMSYTLLYGFRVETGEEPVMADAQVIEDHFARAMRPGVWPCDLIPALNYLPAWLAPWKRTAEEWYRFEREHHMRGNARGRASRAWNWTKALAGSKAAARLSPESLAYDAGVLNNAALDTTTQTLEMFVMAAVENQDKMRAARDEIDRVVGRARLPSPADERDLPHVRAVVEETLRWRPIIIGGVAHASMREDVYNGYRIPAGSIVVPNNWSIHMDETVYKDPELFLPERWLEDPGLPAPVGFGFGRRICMGEPIARGALFLMVSRLLWAFEFRRQLDEAGSEIPVDTMDVADYFIVRPNPFPVSVICRHESVRKVLDDAWDEVEKDPETIMEEMGKHFHGK</sequence>
<evidence type="ECO:0000256" key="5">
    <source>
        <dbReference type="ARBA" id="ARBA00023002"/>
    </source>
</evidence>
<dbReference type="PANTHER" id="PTHR46300">
    <property type="entry name" value="P450, PUTATIVE (EUROFUNG)-RELATED-RELATED"/>
    <property type="match status" value="1"/>
</dbReference>
<comment type="cofactor">
    <cofactor evidence="1">
        <name>heme</name>
        <dbReference type="ChEBI" id="CHEBI:30413"/>
    </cofactor>
</comment>
<keyword evidence="4 8" id="KW-0479">Metal-binding</keyword>
<gene>
    <name evidence="9" type="ORF">SLS63_008469</name>
</gene>
<keyword evidence="7 8" id="KW-0503">Monooxygenase</keyword>
<accession>A0ABR1P2E0</accession>
<dbReference type="Proteomes" id="UP001430848">
    <property type="component" value="Unassembled WGS sequence"/>
</dbReference>
<evidence type="ECO:0000313" key="9">
    <source>
        <dbReference type="EMBL" id="KAK7724775.1"/>
    </source>
</evidence>
<dbReference type="CDD" id="cd11065">
    <property type="entry name" value="CYP64-like"/>
    <property type="match status" value="1"/>
</dbReference>
<evidence type="ECO:0008006" key="11">
    <source>
        <dbReference type="Google" id="ProtNLM"/>
    </source>
</evidence>
<evidence type="ECO:0000256" key="2">
    <source>
        <dbReference type="ARBA" id="ARBA00010617"/>
    </source>
</evidence>
<dbReference type="InterPro" id="IPR002401">
    <property type="entry name" value="Cyt_P450_E_grp-I"/>
</dbReference>
<dbReference type="InterPro" id="IPR050364">
    <property type="entry name" value="Cytochrome_P450_fung"/>
</dbReference>
<dbReference type="InterPro" id="IPR001128">
    <property type="entry name" value="Cyt_P450"/>
</dbReference>
<dbReference type="PRINTS" id="PR00385">
    <property type="entry name" value="P450"/>
</dbReference>
<name>A0ABR1P2E0_DIAER</name>
<dbReference type="PANTHER" id="PTHR46300:SF1">
    <property type="entry name" value="P450, PUTATIVE (EUROFUNG)-RELATED"/>
    <property type="match status" value="1"/>
</dbReference>
<dbReference type="EMBL" id="JAKNSF020000054">
    <property type="protein sequence ID" value="KAK7724775.1"/>
    <property type="molecule type" value="Genomic_DNA"/>
</dbReference>
<evidence type="ECO:0000256" key="1">
    <source>
        <dbReference type="ARBA" id="ARBA00001971"/>
    </source>
</evidence>
<evidence type="ECO:0000256" key="3">
    <source>
        <dbReference type="ARBA" id="ARBA00022617"/>
    </source>
</evidence>
<dbReference type="PRINTS" id="PR00463">
    <property type="entry name" value="EP450I"/>
</dbReference>
<keyword evidence="5 8" id="KW-0560">Oxidoreductase</keyword>
<reference evidence="9 10" key="1">
    <citation type="submission" date="2024-02" db="EMBL/GenBank/DDBJ databases">
        <title>De novo assembly and annotation of 12 fungi associated with fruit tree decline syndrome in Ontario, Canada.</title>
        <authorList>
            <person name="Sulman M."/>
            <person name="Ellouze W."/>
            <person name="Ilyukhin E."/>
        </authorList>
    </citation>
    <scope>NUCLEOTIDE SEQUENCE [LARGE SCALE GENOMIC DNA]</scope>
    <source>
        <strain evidence="9 10">M169</strain>
    </source>
</reference>
<keyword evidence="3 8" id="KW-0349">Heme</keyword>
<keyword evidence="10" id="KW-1185">Reference proteome</keyword>
<comment type="caution">
    <text evidence="9">The sequence shown here is derived from an EMBL/GenBank/DDBJ whole genome shotgun (WGS) entry which is preliminary data.</text>
</comment>
<evidence type="ECO:0000256" key="6">
    <source>
        <dbReference type="ARBA" id="ARBA00023004"/>
    </source>
</evidence>
<evidence type="ECO:0000256" key="8">
    <source>
        <dbReference type="RuleBase" id="RU000461"/>
    </source>
</evidence>
<evidence type="ECO:0000256" key="4">
    <source>
        <dbReference type="ARBA" id="ARBA00022723"/>
    </source>
</evidence>
<proteinExistence type="inferred from homology"/>
<protein>
    <recommendedName>
        <fullName evidence="11">Cytochrome P450</fullName>
    </recommendedName>
</protein>
<dbReference type="InterPro" id="IPR017972">
    <property type="entry name" value="Cyt_P450_CS"/>
</dbReference>